<dbReference type="InterPro" id="IPR000814">
    <property type="entry name" value="TBP"/>
</dbReference>
<sequence length="101" mass="11844">MLHKIKIDCFASDIRIKNLVIDGKKLEMNICPYKLKLIFGKNLYYEPELFPAIRIFQQECHSCLTIFQNGKWFITGVTSIKQAHNIINEFKQRAVNCYTCV</sequence>
<organism evidence="4 5">
    <name type="scientific">Leptotrombidium deliense</name>
    <dbReference type="NCBI Taxonomy" id="299467"/>
    <lineage>
        <taxon>Eukaryota</taxon>
        <taxon>Metazoa</taxon>
        <taxon>Ecdysozoa</taxon>
        <taxon>Arthropoda</taxon>
        <taxon>Chelicerata</taxon>
        <taxon>Arachnida</taxon>
        <taxon>Acari</taxon>
        <taxon>Acariformes</taxon>
        <taxon>Trombidiformes</taxon>
        <taxon>Prostigmata</taxon>
        <taxon>Anystina</taxon>
        <taxon>Parasitengona</taxon>
        <taxon>Trombiculoidea</taxon>
        <taxon>Trombiculidae</taxon>
        <taxon>Leptotrombidium</taxon>
    </lineage>
</organism>
<dbReference type="STRING" id="299467.A0A443SDX1"/>
<dbReference type="AlphaFoldDB" id="A0A443SDX1"/>
<comment type="caution">
    <text evidence="4">The sequence shown here is derived from an EMBL/GenBank/DDBJ whole genome shotgun (WGS) entry which is preliminary data.</text>
</comment>
<evidence type="ECO:0000256" key="2">
    <source>
        <dbReference type="ARBA" id="ARBA00023125"/>
    </source>
</evidence>
<proteinExistence type="inferred from homology"/>
<keyword evidence="3" id="KW-0804">Transcription</keyword>
<evidence type="ECO:0000313" key="5">
    <source>
        <dbReference type="Proteomes" id="UP000288716"/>
    </source>
</evidence>
<dbReference type="OrthoDB" id="2127950at2759"/>
<dbReference type="VEuPathDB" id="VectorBase:LDEU006323"/>
<dbReference type="EMBL" id="NCKV01003440">
    <property type="protein sequence ID" value="RWS25717.1"/>
    <property type="molecule type" value="Genomic_DNA"/>
</dbReference>
<name>A0A443SDX1_9ACAR</name>
<evidence type="ECO:0000256" key="3">
    <source>
        <dbReference type="ARBA" id="ARBA00023163"/>
    </source>
</evidence>
<gene>
    <name evidence="4" type="ORF">B4U80_13793</name>
</gene>
<dbReference type="Gene3D" id="3.30.310.10">
    <property type="entry name" value="TATA-Binding Protein"/>
    <property type="match status" value="1"/>
</dbReference>
<evidence type="ECO:0000256" key="1">
    <source>
        <dbReference type="ARBA" id="ARBA00005560"/>
    </source>
</evidence>
<keyword evidence="5" id="KW-1185">Reference proteome</keyword>
<keyword evidence="2" id="KW-0238">DNA-binding</keyword>
<dbReference type="Proteomes" id="UP000288716">
    <property type="component" value="Unassembled WGS sequence"/>
</dbReference>
<comment type="similarity">
    <text evidence="1">Belongs to the TBP family.</text>
</comment>
<reference evidence="4 5" key="1">
    <citation type="journal article" date="2018" name="Gigascience">
        <title>Genomes of trombidid mites reveal novel predicted allergens and laterally-transferred genes associated with secondary metabolism.</title>
        <authorList>
            <person name="Dong X."/>
            <person name="Chaisiri K."/>
            <person name="Xia D."/>
            <person name="Armstrong S.D."/>
            <person name="Fang Y."/>
            <person name="Donnelly M.J."/>
            <person name="Kadowaki T."/>
            <person name="McGarry J.W."/>
            <person name="Darby A.C."/>
            <person name="Makepeace B.L."/>
        </authorList>
    </citation>
    <scope>NUCLEOTIDE SEQUENCE [LARGE SCALE GENOMIC DNA]</scope>
    <source>
        <strain evidence="4">UoL-UT</strain>
    </source>
</reference>
<dbReference type="InterPro" id="IPR012295">
    <property type="entry name" value="TBP_dom_sf"/>
</dbReference>
<dbReference type="Pfam" id="PF00352">
    <property type="entry name" value="TBP"/>
    <property type="match status" value="1"/>
</dbReference>
<dbReference type="GO" id="GO:0006352">
    <property type="term" value="P:DNA-templated transcription initiation"/>
    <property type="evidence" value="ECO:0007669"/>
    <property type="project" value="InterPro"/>
</dbReference>
<dbReference type="GO" id="GO:0003677">
    <property type="term" value="F:DNA binding"/>
    <property type="evidence" value="ECO:0007669"/>
    <property type="project" value="UniProtKB-KW"/>
</dbReference>
<dbReference type="SUPFAM" id="SSF55945">
    <property type="entry name" value="TATA-box binding protein-like"/>
    <property type="match status" value="1"/>
</dbReference>
<evidence type="ECO:0000313" key="4">
    <source>
        <dbReference type="EMBL" id="RWS25717.1"/>
    </source>
</evidence>
<accession>A0A443SDX1</accession>
<protein>
    <submittedName>
        <fullName evidence="4">Uncharacterized protein</fullName>
    </submittedName>
</protein>